<keyword evidence="2" id="KW-1185">Reference proteome</keyword>
<dbReference type="Proteomes" id="UP000249402">
    <property type="component" value="Unassembled WGS sequence"/>
</dbReference>
<evidence type="ECO:0000313" key="2">
    <source>
        <dbReference type="Proteomes" id="UP000249402"/>
    </source>
</evidence>
<name>A0A395H8G5_9EURO</name>
<evidence type="ECO:0000313" key="1">
    <source>
        <dbReference type="EMBL" id="RAL03168.1"/>
    </source>
</evidence>
<reference evidence="1 2" key="1">
    <citation type="submission" date="2018-02" db="EMBL/GenBank/DDBJ databases">
        <title>The genomes of Aspergillus section Nigri reveals drivers in fungal speciation.</title>
        <authorList>
            <consortium name="DOE Joint Genome Institute"/>
            <person name="Vesth T.C."/>
            <person name="Nybo J."/>
            <person name="Theobald S."/>
            <person name="Brandl J."/>
            <person name="Frisvad J.C."/>
            <person name="Nielsen K.F."/>
            <person name="Lyhne E.K."/>
            <person name="Kogle M.E."/>
            <person name="Kuo A."/>
            <person name="Riley R."/>
            <person name="Clum A."/>
            <person name="Nolan M."/>
            <person name="Lipzen A."/>
            <person name="Salamov A."/>
            <person name="Henrissat B."/>
            <person name="Wiebenga A."/>
            <person name="De vries R.P."/>
            <person name="Grigoriev I.V."/>
            <person name="Mortensen U.H."/>
            <person name="Andersen M.R."/>
            <person name="Baker S.E."/>
        </authorList>
    </citation>
    <scope>NUCLEOTIDE SEQUENCE [LARGE SCALE GENOMIC DNA]</scope>
    <source>
        <strain evidence="1 2">CBS 121593</strain>
    </source>
</reference>
<dbReference type="AlphaFoldDB" id="A0A395H8G5"/>
<dbReference type="GeneID" id="37225671"/>
<sequence length="264" mass="30050">MPVDYECTFYGNRERSTPLSYALASEISEILRDARVPCLLIEDLMFRVLGIDGCNKHLDLALEDSHLDYAIDILRGEGFDDKTYPNCSTLLDELDKAGEAHFQPAHWFHLCDRTPLPRRIPPDSMGSAHPDDDEKAHVDLRLYRMSEYFWALPELPPVRSLLTTGDYIWTHDHRLPAHYLGTDPSQNSGLFPPDIPPVLIPSPARVIESLIRLKARDSKRPCRGRFWHLRLAYFMTVGRSEIAPGRAPPIGGALYEPDAFDGWQ</sequence>
<dbReference type="RefSeq" id="XP_025577495.1">
    <property type="nucleotide sequence ID" value="XM_025720806.1"/>
</dbReference>
<dbReference type="VEuPathDB" id="FungiDB:BO80DRAFT_432951"/>
<gene>
    <name evidence="1" type="ORF">BO80DRAFT_432951</name>
</gene>
<proteinExistence type="predicted"/>
<organism evidence="1 2">
    <name type="scientific">Aspergillus ibericus CBS 121593</name>
    <dbReference type="NCBI Taxonomy" id="1448316"/>
    <lineage>
        <taxon>Eukaryota</taxon>
        <taxon>Fungi</taxon>
        <taxon>Dikarya</taxon>
        <taxon>Ascomycota</taxon>
        <taxon>Pezizomycotina</taxon>
        <taxon>Eurotiomycetes</taxon>
        <taxon>Eurotiomycetidae</taxon>
        <taxon>Eurotiales</taxon>
        <taxon>Aspergillaceae</taxon>
        <taxon>Aspergillus</taxon>
        <taxon>Aspergillus subgen. Circumdati</taxon>
    </lineage>
</organism>
<dbReference type="EMBL" id="KZ824428">
    <property type="protein sequence ID" value="RAL03168.1"/>
    <property type="molecule type" value="Genomic_DNA"/>
</dbReference>
<accession>A0A395H8G5</accession>
<protein>
    <submittedName>
        <fullName evidence="1">Uncharacterized protein</fullName>
    </submittedName>
</protein>
<dbReference type="OrthoDB" id="4499271at2759"/>